<keyword evidence="1" id="KW-0645">Protease</keyword>
<dbReference type="AlphaFoldDB" id="A0A923L1X0"/>
<keyword evidence="4" id="KW-1133">Transmembrane helix</keyword>
<dbReference type="SUPFAM" id="SSF50494">
    <property type="entry name" value="Trypsin-like serine proteases"/>
    <property type="match status" value="1"/>
</dbReference>
<dbReference type="Gene3D" id="2.40.10.120">
    <property type="match status" value="1"/>
</dbReference>
<organism evidence="5 6">
    <name type="scientific">Anaerofilum hominis</name>
    <dbReference type="NCBI Taxonomy" id="2763016"/>
    <lineage>
        <taxon>Bacteria</taxon>
        <taxon>Bacillati</taxon>
        <taxon>Bacillota</taxon>
        <taxon>Clostridia</taxon>
        <taxon>Eubacteriales</taxon>
        <taxon>Oscillospiraceae</taxon>
        <taxon>Anaerofilum</taxon>
    </lineage>
</organism>
<evidence type="ECO:0000256" key="4">
    <source>
        <dbReference type="SAM" id="Phobius"/>
    </source>
</evidence>
<keyword evidence="4" id="KW-0812">Transmembrane</keyword>
<keyword evidence="6" id="KW-1185">Reference proteome</keyword>
<dbReference type="GO" id="GO:0006508">
    <property type="term" value="P:proteolysis"/>
    <property type="evidence" value="ECO:0007669"/>
    <property type="project" value="UniProtKB-KW"/>
</dbReference>
<feature type="transmembrane region" description="Helical" evidence="4">
    <location>
        <begin position="246"/>
        <end position="267"/>
    </location>
</feature>
<dbReference type="GO" id="GO:0004252">
    <property type="term" value="F:serine-type endopeptidase activity"/>
    <property type="evidence" value="ECO:0007669"/>
    <property type="project" value="InterPro"/>
</dbReference>
<dbReference type="InterPro" id="IPR001940">
    <property type="entry name" value="Peptidase_S1C"/>
</dbReference>
<feature type="compositionally biased region" description="Low complexity" evidence="3">
    <location>
        <begin position="320"/>
        <end position="335"/>
    </location>
</feature>
<gene>
    <name evidence="5" type="ORF">H8S23_12550</name>
</gene>
<sequence>MRTKEKFAAALAVLLLLLLFTATLPAPGGVPEAVLRARNGVVRIFIGPDEPSGSGFALSSDSSGVLILTSYHVVKDQPKLYCYFDGAGPVQLEIKAVSEEQDLCVLQTGYEIEGLEPLPLADTISVGKTVYALGYPGVVDDFSGQTALRIQEMTVSDGIVSALQSALTVGNRMRAVKIIQTNANMHNGNSGGPLVNEKGQVVGVSTMGIKAGLAFGFNGAVHLDEVRRFLEGNGIEYRKSGPSQPLMLSAAAVIVAAAAAVLLAAALRRRNCRGPAGAGQDARRQPPALAAQTPPAVWAAASAAAPVSGYGVSQLPQHPSAPGAVQGGAQPAASPVPAGVQQRRKSRWGWFAAAVLLVAGVFSWYTRETYLELRDAWEQANYAQVALCYQHAPWVQVWTGPEKKLYSEARVNVENYELQKAIRLFQQLDGYRDSRRQIRMAETYLKVINGFQEDPLSEYLALQEIRGYLDSETRMEALWPQLYQKGVEKLRAGQFSAAAEYFEHLPEGYDGTELYSSLLSSYAEVERGGGPKSCYALAVSCGNAGIKLPLFLIDTYLSEFVQGIWVSPDGWWFEKTEEGYASNLGIQGDYRFERSGMYGADVVKFDFQDADHMRLIYNGRQYDLTRR</sequence>
<evidence type="ECO:0000256" key="1">
    <source>
        <dbReference type="ARBA" id="ARBA00022670"/>
    </source>
</evidence>
<evidence type="ECO:0000313" key="6">
    <source>
        <dbReference type="Proteomes" id="UP000659630"/>
    </source>
</evidence>
<accession>A0A923L1X0</accession>
<dbReference type="PANTHER" id="PTHR43343:SF3">
    <property type="entry name" value="PROTEASE DO-LIKE 8, CHLOROPLASTIC"/>
    <property type="match status" value="1"/>
</dbReference>
<reference evidence="5" key="1">
    <citation type="submission" date="2020-08" db="EMBL/GenBank/DDBJ databases">
        <title>Genome public.</title>
        <authorList>
            <person name="Liu C."/>
            <person name="Sun Q."/>
        </authorList>
    </citation>
    <scope>NUCLEOTIDE SEQUENCE</scope>
    <source>
        <strain evidence="5">BX8</strain>
    </source>
</reference>
<keyword evidence="4" id="KW-0472">Membrane</keyword>
<proteinExistence type="predicted"/>
<name>A0A923L1X0_9FIRM</name>
<comment type="caution">
    <text evidence="5">The sequence shown here is derived from an EMBL/GenBank/DDBJ whole genome shotgun (WGS) entry which is preliminary data.</text>
</comment>
<dbReference type="RefSeq" id="WP_186888699.1">
    <property type="nucleotide sequence ID" value="NZ_JACONZ010000005.1"/>
</dbReference>
<dbReference type="PRINTS" id="PR00834">
    <property type="entry name" value="PROTEASES2C"/>
</dbReference>
<feature type="region of interest" description="Disordered" evidence="3">
    <location>
        <begin position="319"/>
        <end position="338"/>
    </location>
</feature>
<dbReference type="EMBL" id="JACONZ010000005">
    <property type="protein sequence ID" value="MBC5582335.1"/>
    <property type="molecule type" value="Genomic_DNA"/>
</dbReference>
<evidence type="ECO:0000256" key="3">
    <source>
        <dbReference type="SAM" id="MobiDB-lite"/>
    </source>
</evidence>
<evidence type="ECO:0000256" key="2">
    <source>
        <dbReference type="ARBA" id="ARBA00022801"/>
    </source>
</evidence>
<dbReference type="Proteomes" id="UP000659630">
    <property type="component" value="Unassembled WGS sequence"/>
</dbReference>
<feature type="transmembrane region" description="Helical" evidence="4">
    <location>
        <begin position="348"/>
        <end position="365"/>
    </location>
</feature>
<dbReference type="Pfam" id="PF13365">
    <property type="entry name" value="Trypsin_2"/>
    <property type="match status" value="1"/>
</dbReference>
<protein>
    <submittedName>
        <fullName evidence="5">Trypsin-like peptidase domain-containing protein</fullName>
    </submittedName>
</protein>
<keyword evidence="2" id="KW-0378">Hydrolase</keyword>
<dbReference type="InterPro" id="IPR009003">
    <property type="entry name" value="Peptidase_S1_PA"/>
</dbReference>
<dbReference type="InterPro" id="IPR051201">
    <property type="entry name" value="Chloro_Bact_Ser_Proteases"/>
</dbReference>
<dbReference type="PANTHER" id="PTHR43343">
    <property type="entry name" value="PEPTIDASE S12"/>
    <property type="match status" value="1"/>
</dbReference>
<evidence type="ECO:0000313" key="5">
    <source>
        <dbReference type="EMBL" id="MBC5582335.1"/>
    </source>
</evidence>